<reference evidence="1 2" key="1">
    <citation type="journal article" date="2021" name="bioRxiv">
        <title>The Gossypium anomalum genome as a resource for cotton improvement and evolutionary analysis of hybrid incompatibility.</title>
        <authorList>
            <person name="Grover C.E."/>
            <person name="Yuan D."/>
            <person name="Arick M.A."/>
            <person name="Miller E.R."/>
            <person name="Hu G."/>
            <person name="Peterson D.G."/>
            <person name="Wendel J.F."/>
            <person name="Udall J.A."/>
        </authorList>
    </citation>
    <scope>NUCLEOTIDE SEQUENCE [LARGE SCALE GENOMIC DNA]</scope>
    <source>
        <strain evidence="1">JFW-Udall</strain>
        <tissue evidence="1">Leaf</tissue>
    </source>
</reference>
<evidence type="ECO:0000313" key="2">
    <source>
        <dbReference type="Proteomes" id="UP000701853"/>
    </source>
</evidence>
<name>A0A8J5YWI4_9ROSI</name>
<dbReference type="AlphaFoldDB" id="A0A8J5YWI4"/>
<sequence>MCQTYYHICIIMSAYYLHILLTENLVNGLTTFIYVNTEISNLKYRDLESSNWRKD</sequence>
<accession>A0A8J5YWI4</accession>
<dbReference type="EMBL" id="JAHUZN010000003">
    <property type="protein sequence ID" value="KAG8497838.1"/>
    <property type="molecule type" value="Genomic_DNA"/>
</dbReference>
<comment type="caution">
    <text evidence="1">The sequence shown here is derived from an EMBL/GenBank/DDBJ whole genome shotgun (WGS) entry which is preliminary data.</text>
</comment>
<evidence type="ECO:0000313" key="1">
    <source>
        <dbReference type="EMBL" id="KAG8497838.1"/>
    </source>
</evidence>
<gene>
    <name evidence="1" type="ORF">CXB51_007047</name>
</gene>
<keyword evidence="2" id="KW-1185">Reference proteome</keyword>
<organism evidence="1 2">
    <name type="scientific">Gossypium anomalum</name>
    <dbReference type="NCBI Taxonomy" id="47600"/>
    <lineage>
        <taxon>Eukaryota</taxon>
        <taxon>Viridiplantae</taxon>
        <taxon>Streptophyta</taxon>
        <taxon>Embryophyta</taxon>
        <taxon>Tracheophyta</taxon>
        <taxon>Spermatophyta</taxon>
        <taxon>Magnoliopsida</taxon>
        <taxon>eudicotyledons</taxon>
        <taxon>Gunneridae</taxon>
        <taxon>Pentapetalae</taxon>
        <taxon>rosids</taxon>
        <taxon>malvids</taxon>
        <taxon>Malvales</taxon>
        <taxon>Malvaceae</taxon>
        <taxon>Malvoideae</taxon>
        <taxon>Gossypium</taxon>
    </lineage>
</organism>
<proteinExistence type="predicted"/>
<protein>
    <submittedName>
        <fullName evidence="1">Uncharacterized protein</fullName>
    </submittedName>
</protein>
<dbReference type="Proteomes" id="UP000701853">
    <property type="component" value="Chromosome 3"/>
</dbReference>